<evidence type="ECO:0000256" key="8">
    <source>
        <dbReference type="ARBA" id="ARBA00022840"/>
    </source>
</evidence>
<feature type="domain" description="DAGKc" evidence="13">
    <location>
        <begin position="1"/>
        <end position="130"/>
    </location>
</feature>
<dbReference type="OMA" id="YRPKFGF"/>
<dbReference type="AlphaFoldDB" id="A0A069AC23"/>
<dbReference type="GO" id="GO:0005886">
    <property type="term" value="C:plasma membrane"/>
    <property type="evidence" value="ECO:0007669"/>
    <property type="project" value="TreeGrafter"/>
</dbReference>
<keyword evidence="5" id="KW-0479">Metal-binding</keyword>
<dbReference type="GO" id="GO:0005524">
    <property type="term" value="F:ATP binding"/>
    <property type="evidence" value="ECO:0007669"/>
    <property type="project" value="UniProtKB-KW"/>
</dbReference>
<dbReference type="InterPro" id="IPR050187">
    <property type="entry name" value="Lipid_Phosphate_FormReg"/>
</dbReference>
<evidence type="ECO:0000259" key="13">
    <source>
        <dbReference type="PROSITE" id="PS50146"/>
    </source>
</evidence>
<dbReference type="Pfam" id="PF19279">
    <property type="entry name" value="YegS_C"/>
    <property type="match status" value="1"/>
</dbReference>
<dbReference type="EMBL" id="LK932403">
    <property type="protein sequence ID" value="CDS88248.1"/>
    <property type="molecule type" value="Genomic_DNA"/>
</dbReference>
<dbReference type="NCBIfam" id="NF009605">
    <property type="entry name" value="PRK13059.1"/>
    <property type="match status" value="1"/>
</dbReference>
<sequence>MKKVKLIYNPNSGEKKILSNLDTIIELYQEKNYLLIPYRLTIKEPVKNAFKEVDSSYEHILIAGGDGTVDLVVNAMKELDIKIPIGILPTGTANDFSNALQISFDIKEAINEIINSKPKKIDIGKVNNKYFINVASAGMFTDVSQRINTDLKNSFGRISYYIKGIEEALYMRKFKIKVSSEEMYYDGDMYLMLIFNGKTAGNINLAYKAEIDDGYLDVIIFKGMPIPKSIPVLISVLRGDYLDQYNGNEILYFKTKKVHIECEDSLITDIDGEKGPDFPLNIECIKDGIEVMGICSEKS</sequence>
<dbReference type="Gene3D" id="3.40.50.10330">
    <property type="entry name" value="Probable inorganic polyphosphate/atp-NAD kinase, domain 1"/>
    <property type="match status" value="1"/>
</dbReference>
<keyword evidence="8" id="KW-0067">ATP-binding</keyword>
<evidence type="ECO:0000256" key="10">
    <source>
        <dbReference type="ARBA" id="ARBA00023098"/>
    </source>
</evidence>
<evidence type="ECO:0000256" key="12">
    <source>
        <dbReference type="ARBA" id="ARBA00023264"/>
    </source>
</evidence>
<keyword evidence="12" id="KW-1208">Phospholipid metabolism</keyword>
<evidence type="ECO:0000256" key="1">
    <source>
        <dbReference type="ARBA" id="ARBA00001946"/>
    </source>
</evidence>
<dbReference type="EMBL" id="DAEPXK010000061">
    <property type="protein sequence ID" value="HBH1544135.1"/>
    <property type="molecule type" value="Genomic_DNA"/>
</dbReference>
<name>A0A069AC23_CLODI</name>
<dbReference type="InterPro" id="IPR017438">
    <property type="entry name" value="ATP-NAD_kinase_N"/>
</dbReference>
<evidence type="ECO:0000256" key="6">
    <source>
        <dbReference type="ARBA" id="ARBA00022741"/>
    </source>
</evidence>
<accession>A0A069AC23</accession>
<keyword evidence="6" id="KW-0547">Nucleotide-binding</keyword>
<reference evidence="19 21" key="3">
    <citation type="submission" date="2019-04" db="EMBL/GenBank/DDBJ databases">
        <authorList>
            <consortium name="Pathogen Informatics"/>
        </authorList>
    </citation>
    <scope>NUCLEOTIDE SEQUENCE [LARGE SCALE GENOMIC DNA]</scope>
    <source>
        <strain evidence="21">tl291</strain>
        <strain evidence="19">Tl291</strain>
        <strain evidence="18 20">VRECD0157</strain>
    </source>
</reference>
<evidence type="ECO:0000256" key="4">
    <source>
        <dbReference type="ARBA" id="ARBA00022679"/>
    </source>
</evidence>
<keyword evidence="11" id="KW-0594">Phospholipid biosynthesis</keyword>
<keyword evidence="9" id="KW-0460">Magnesium</keyword>
<dbReference type="PROSITE" id="PS50146">
    <property type="entry name" value="DAGK"/>
    <property type="match status" value="1"/>
</dbReference>
<reference evidence="15" key="1">
    <citation type="submission" date="2014-07" db="EMBL/GenBank/DDBJ databases">
        <authorList>
            <person name="Monot Marc"/>
        </authorList>
    </citation>
    <scope>NUCLEOTIDE SEQUENCE</scope>
    <source>
        <strain evidence="16">7032989</strain>
        <strain evidence="15">7032994</strain>
    </source>
</reference>
<evidence type="ECO:0000256" key="11">
    <source>
        <dbReference type="ARBA" id="ARBA00023209"/>
    </source>
</evidence>
<evidence type="ECO:0000256" key="3">
    <source>
        <dbReference type="ARBA" id="ARBA00022516"/>
    </source>
</evidence>
<dbReference type="InterPro" id="IPR005218">
    <property type="entry name" value="Diacylglycerol/lipid_kinase"/>
</dbReference>
<dbReference type="GeneID" id="66354441"/>
<dbReference type="EMBL" id="LK932994">
    <property type="protein sequence ID" value="CDT16797.1"/>
    <property type="molecule type" value="Genomic_DNA"/>
</dbReference>
<dbReference type="Pfam" id="PF00781">
    <property type="entry name" value="DAGK_cat"/>
    <property type="match status" value="1"/>
</dbReference>
<dbReference type="SMART" id="SM00046">
    <property type="entry name" value="DAGKc"/>
    <property type="match status" value="1"/>
</dbReference>
<evidence type="ECO:0000313" key="18">
    <source>
        <dbReference type="EMBL" id="SJR93507.1"/>
    </source>
</evidence>
<gene>
    <name evidence="18" type="primary">dagK</name>
    <name evidence="16" type="ORF">BN1095_330355</name>
    <name evidence="14" type="ORF">BN1096_630207</name>
    <name evidence="15" type="ORF">BN1097_640069</name>
    <name evidence="17" type="ORF">KRM00_003679</name>
    <name evidence="19" type="ORF">SAMEA1402366_00859</name>
    <name evidence="18" type="ORF">SAMEA3375112_00724</name>
</gene>
<dbReference type="EC" id="2.7.1.107" evidence="18 19"/>
<evidence type="ECO:0000256" key="9">
    <source>
        <dbReference type="ARBA" id="ARBA00022842"/>
    </source>
</evidence>
<evidence type="ECO:0000313" key="17">
    <source>
        <dbReference type="EMBL" id="HBH1544135.1"/>
    </source>
</evidence>
<dbReference type="Proteomes" id="UP000372533">
    <property type="component" value="Unassembled WGS sequence"/>
</dbReference>
<dbReference type="PATRIC" id="fig|1496.1373.peg.2601"/>
<dbReference type="InterPro" id="IPR045540">
    <property type="entry name" value="YegS/DAGK_C"/>
</dbReference>
<dbReference type="PANTHER" id="PTHR12358:SF106">
    <property type="entry name" value="LIPID KINASE YEGS"/>
    <property type="match status" value="1"/>
</dbReference>
<evidence type="ECO:0000313" key="20">
    <source>
        <dbReference type="Proteomes" id="UP000189137"/>
    </source>
</evidence>
<keyword evidence="3" id="KW-0444">Lipid biosynthesis</keyword>
<dbReference type="NCBIfam" id="TIGR00147">
    <property type="entry name" value="YegS/Rv2252/BmrU family lipid kinase"/>
    <property type="match status" value="1"/>
</dbReference>
<dbReference type="KEGG" id="pdf:CD630DERM_20600"/>
<reference evidence="17" key="4">
    <citation type="submission" date="2021-06" db="EMBL/GenBank/DDBJ databases">
        <authorList>
            <consortium name="NCBI Pathogen Detection Project"/>
        </authorList>
    </citation>
    <scope>NUCLEOTIDE SEQUENCE</scope>
    <source>
        <strain evidence="17">HN1000</strain>
    </source>
</reference>
<dbReference type="RefSeq" id="WP_003435130.1">
    <property type="nucleotide sequence ID" value="NZ_AP031492.1"/>
</dbReference>
<protein>
    <submittedName>
        <fullName evidence="18">Diacylglycerol kinase</fullName>
    </submittedName>
    <submittedName>
        <fullName evidence="14 19">Lipid kinase</fullName>
        <ecNumber evidence="18 19">2.7.1.107</ecNumber>
    </submittedName>
    <submittedName>
        <fullName evidence="17">YegS/Rv2252/BmrU family lipid kinase</fullName>
    </submittedName>
</protein>
<reference evidence="17" key="2">
    <citation type="journal article" date="2018" name="Genome Biol.">
        <title>SKESA: strategic k-mer extension for scrupulous assemblies.</title>
        <authorList>
            <person name="Souvorov A."/>
            <person name="Agarwala R."/>
            <person name="Lipman D.J."/>
        </authorList>
    </citation>
    <scope>NUCLEOTIDE SEQUENCE</scope>
    <source>
        <strain evidence="17">HN1000</strain>
    </source>
</reference>
<evidence type="ECO:0000313" key="19">
    <source>
        <dbReference type="EMBL" id="VHX98147.1"/>
    </source>
</evidence>
<dbReference type="SUPFAM" id="SSF111331">
    <property type="entry name" value="NAD kinase/diacylglycerol kinase-like"/>
    <property type="match status" value="1"/>
</dbReference>
<keyword evidence="10" id="KW-0443">Lipid metabolism</keyword>
<dbReference type="Gene3D" id="2.60.200.40">
    <property type="match status" value="1"/>
</dbReference>
<dbReference type="Proteomes" id="UP000189137">
    <property type="component" value="Unassembled WGS sequence"/>
</dbReference>
<keyword evidence="7 14" id="KW-0418">Kinase</keyword>
<evidence type="ECO:0000256" key="2">
    <source>
        <dbReference type="ARBA" id="ARBA00005983"/>
    </source>
</evidence>
<evidence type="ECO:0000313" key="16">
    <source>
        <dbReference type="EMBL" id="CDT16797.1"/>
    </source>
</evidence>
<comment type="cofactor">
    <cofactor evidence="1">
        <name>Mg(2+)</name>
        <dbReference type="ChEBI" id="CHEBI:18420"/>
    </cofactor>
</comment>
<keyword evidence="4 18" id="KW-0808">Transferase</keyword>
<dbReference type="InterPro" id="IPR016064">
    <property type="entry name" value="NAD/diacylglycerol_kinase_sf"/>
</dbReference>
<evidence type="ECO:0000256" key="5">
    <source>
        <dbReference type="ARBA" id="ARBA00022723"/>
    </source>
</evidence>
<evidence type="ECO:0000313" key="21">
    <source>
        <dbReference type="Proteomes" id="UP000372533"/>
    </source>
</evidence>
<dbReference type="EMBL" id="FUPS01000002">
    <property type="protein sequence ID" value="SJR93507.1"/>
    <property type="molecule type" value="Genomic_DNA"/>
</dbReference>
<dbReference type="Proteomes" id="UP000878956">
    <property type="component" value="Unassembled WGS sequence"/>
</dbReference>
<dbReference type="GO" id="GO:0004143">
    <property type="term" value="F:ATP-dependent diacylglycerol kinase activity"/>
    <property type="evidence" value="ECO:0007669"/>
    <property type="project" value="UniProtKB-EC"/>
</dbReference>
<evidence type="ECO:0000256" key="7">
    <source>
        <dbReference type="ARBA" id="ARBA00022777"/>
    </source>
</evidence>
<proteinExistence type="inferred from homology"/>
<dbReference type="EMBL" id="LK932517">
    <property type="protein sequence ID" value="CDS88117.1"/>
    <property type="molecule type" value="Genomic_DNA"/>
</dbReference>
<dbReference type="EMBL" id="CAAJVP010000003">
    <property type="protein sequence ID" value="VHX98147.1"/>
    <property type="molecule type" value="Genomic_DNA"/>
</dbReference>
<evidence type="ECO:0000313" key="15">
    <source>
        <dbReference type="EMBL" id="CDS88248.1"/>
    </source>
</evidence>
<dbReference type="GO" id="GO:0046872">
    <property type="term" value="F:metal ion binding"/>
    <property type="evidence" value="ECO:0007669"/>
    <property type="project" value="UniProtKB-KW"/>
</dbReference>
<dbReference type="PANTHER" id="PTHR12358">
    <property type="entry name" value="SPHINGOSINE KINASE"/>
    <property type="match status" value="1"/>
</dbReference>
<comment type="similarity">
    <text evidence="2">Belongs to the diacylglycerol/lipid kinase family.</text>
</comment>
<dbReference type="GO" id="GO:0008654">
    <property type="term" value="P:phospholipid biosynthetic process"/>
    <property type="evidence" value="ECO:0007669"/>
    <property type="project" value="UniProtKB-KW"/>
</dbReference>
<dbReference type="InterPro" id="IPR001206">
    <property type="entry name" value="Diacylglycerol_kinase_cat_dom"/>
</dbReference>
<evidence type="ECO:0000313" key="14">
    <source>
        <dbReference type="EMBL" id="CDS88117.1"/>
    </source>
</evidence>
<organism evidence="15">
    <name type="scientific">Clostridioides difficile</name>
    <name type="common">Peptoclostridium difficile</name>
    <dbReference type="NCBI Taxonomy" id="1496"/>
    <lineage>
        <taxon>Bacteria</taxon>
        <taxon>Bacillati</taxon>
        <taxon>Bacillota</taxon>
        <taxon>Clostridia</taxon>
        <taxon>Peptostreptococcales</taxon>
        <taxon>Peptostreptococcaceae</taxon>
        <taxon>Clostridioides</taxon>
    </lineage>
</organism>